<evidence type="ECO:0000256" key="7">
    <source>
        <dbReference type="ARBA" id="ARBA00025748"/>
    </source>
</evidence>
<keyword evidence="4 8" id="KW-0371">Homeobox</keyword>
<sequence>MEAQESRVGGVDEKKKRFSRDQLESLERSFQEEVKLEPERKMKLSKEIGLQPRQIAVWFQNRRARSKVKQLQHLYDTLKQEFDAISMEKLDLQQQVRELRSMLREQAVRNHGSMAYMTVSEEEAAESTAEGVRSWNNHIFNVENVDQISASSIPSLWSCSQAAHLPYYP</sequence>
<proteinExistence type="inferred from homology"/>
<dbReference type="InterPro" id="IPR001356">
    <property type="entry name" value="HD"/>
</dbReference>
<keyword evidence="13" id="KW-1185">Reference proteome</keyword>
<comment type="function">
    <text evidence="10">Transcription factor.</text>
</comment>
<dbReference type="Proteomes" id="UP000504609">
    <property type="component" value="Unplaced"/>
</dbReference>
<protein>
    <recommendedName>
        <fullName evidence="10">Homeobox-leucine zipper protein</fullName>
    </recommendedName>
    <alternativeName>
        <fullName evidence="10">HD-ZIP protein</fullName>
    </alternativeName>
    <alternativeName>
        <fullName evidence="10">Homeodomain transcription factor</fullName>
    </alternativeName>
</protein>
<dbReference type="InterPro" id="IPR017970">
    <property type="entry name" value="Homeobox_CS"/>
</dbReference>
<gene>
    <name evidence="14" type="primary">LOC111463063</name>
</gene>
<dbReference type="SUPFAM" id="SSF46689">
    <property type="entry name" value="Homeodomain-like"/>
    <property type="match status" value="1"/>
</dbReference>
<organism evidence="13 14">
    <name type="scientific">Cucurbita moschata</name>
    <name type="common">Winter crookneck squash</name>
    <name type="synonym">Cucurbita pepo var. moschata</name>
    <dbReference type="NCBI Taxonomy" id="3662"/>
    <lineage>
        <taxon>Eukaryota</taxon>
        <taxon>Viridiplantae</taxon>
        <taxon>Streptophyta</taxon>
        <taxon>Embryophyta</taxon>
        <taxon>Tracheophyta</taxon>
        <taxon>Spermatophyta</taxon>
        <taxon>Magnoliopsida</taxon>
        <taxon>eudicotyledons</taxon>
        <taxon>Gunneridae</taxon>
        <taxon>Pentapetalae</taxon>
        <taxon>rosids</taxon>
        <taxon>fabids</taxon>
        <taxon>Cucurbitales</taxon>
        <taxon>Cucurbitaceae</taxon>
        <taxon>Cucurbiteae</taxon>
        <taxon>Cucurbita</taxon>
    </lineage>
</organism>
<dbReference type="InterPro" id="IPR009057">
    <property type="entry name" value="Homeodomain-like_sf"/>
</dbReference>
<keyword evidence="2 10" id="KW-0805">Transcription regulation</keyword>
<keyword evidence="3 8" id="KW-0238">DNA-binding</keyword>
<dbReference type="GO" id="GO:0005634">
    <property type="term" value="C:nucleus"/>
    <property type="evidence" value="ECO:0007669"/>
    <property type="project" value="UniProtKB-SubCell"/>
</dbReference>
<evidence type="ECO:0000313" key="13">
    <source>
        <dbReference type="Proteomes" id="UP000504609"/>
    </source>
</evidence>
<feature type="domain" description="Homeobox" evidence="12">
    <location>
        <begin position="9"/>
        <end position="69"/>
    </location>
</feature>
<evidence type="ECO:0000256" key="11">
    <source>
        <dbReference type="SAM" id="Coils"/>
    </source>
</evidence>
<dbReference type="PANTHER" id="PTHR24326">
    <property type="entry name" value="HOMEOBOX-LEUCINE ZIPPER PROTEIN"/>
    <property type="match status" value="1"/>
</dbReference>
<evidence type="ECO:0000259" key="12">
    <source>
        <dbReference type="PROSITE" id="PS50071"/>
    </source>
</evidence>
<comment type="subcellular location">
    <subcellularLocation>
        <location evidence="1 8 9">Nucleus</location>
    </subcellularLocation>
</comment>
<keyword evidence="6 8" id="KW-0539">Nucleus</keyword>
<evidence type="ECO:0000256" key="5">
    <source>
        <dbReference type="ARBA" id="ARBA00023163"/>
    </source>
</evidence>
<dbReference type="Gene3D" id="1.10.10.60">
    <property type="entry name" value="Homeodomain-like"/>
    <property type="match status" value="1"/>
</dbReference>
<evidence type="ECO:0000313" key="14">
    <source>
        <dbReference type="RefSeq" id="XP_022962645.1"/>
    </source>
</evidence>
<evidence type="ECO:0000256" key="6">
    <source>
        <dbReference type="ARBA" id="ARBA00023242"/>
    </source>
</evidence>
<dbReference type="AlphaFoldDB" id="A0A6J1HFP2"/>
<dbReference type="Pfam" id="PF00046">
    <property type="entry name" value="Homeodomain"/>
    <property type="match status" value="1"/>
</dbReference>
<accession>A0A6J1HFP2</accession>
<dbReference type="GO" id="GO:0045893">
    <property type="term" value="P:positive regulation of DNA-templated transcription"/>
    <property type="evidence" value="ECO:0007669"/>
    <property type="project" value="TreeGrafter"/>
</dbReference>
<dbReference type="RefSeq" id="XP_022962645.1">
    <property type="nucleotide sequence ID" value="XM_023106877.1"/>
</dbReference>
<evidence type="ECO:0000256" key="2">
    <source>
        <dbReference type="ARBA" id="ARBA00023015"/>
    </source>
</evidence>
<dbReference type="InterPro" id="IPR000047">
    <property type="entry name" value="HTH_motif"/>
</dbReference>
<name>A0A6J1HFP2_CUCMO</name>
<dbReference type="PANTHER" id="PTHR24326:SF591">
    <property type="entry name" value="HOMEOBOX-LEUCINE ZIPPER PROTEIN ATHB-51-RELATED"/>
    <property type="match status" value="1"/>
</dbReference>
<feature type="DNA-binding region" description="Homeobox" evidence="8">
    <location>
        <begin position="11"/>
        <end position="70"/>
    </location>
</feature>
<dbReference type="KEGG" id="cmos:111463063"/>
<dbReference type="PRINTS" id="PR00031">
    <property type="entry name" value="HTHREPRESSR"/>
</dbReference>
<dbReference type="InterPro" id="IPR045224">
    <property type="entry name" value="HDZip_class_I_plant"/>
</dbReference>
<feature type="coiled-coil region" evidence="11">
    <location>
        <begin position="61"/>
        <end position="95"/>
    </location>
</feature>
<dbReference type="PROSITE" id="PS50071">
    <property type="entry name" value="HOMEOBOX_2"/>
    <property type="match status" value="1"/>
</dbReference>
<evidence type="ECO:0000256" key="10">
    <source>
        <dbReference type="RuleBase" id="RU369038"/>
    </source>
</evidence>
<keyword evidence="11" id="KW-0175">Coiled coil</keyword>
<comment type="similarity">
    <text evidence="7 10">Belongs to the HD-ZIP homeobox family. Class I subfamily.</text>
</comment>
<dbReference type="GO" id="GO:0043565">
    <property type="term" value="F:sequence-specific DNA binding"/>
    <property type="evidence" value="ECO:0007669"/>
    <property type="project" value="TreeGrafter"/>
</dbReference>
<evidence type="ECO:0000256" key="4">
    <source>
        <dbReference type="ARBA" id="ARBA00023155"/>
    </source>
</evidence>
<evidence type="ECO:0000256" key="1">
    <source>
        <dbReference type="ARBA" id="ARBA00004123"/>
    </source>
</evidence>
<keyword evidence="5 10" id="KW-0804">Transcription</keyword>
<dbReference type="GeneID" id="111463063"/>
<evidence type="ECO:0000256" key="8">
    <source>
        <dbReference type="PROSITE-ProRule" id="PRU00108"/>
    </source>
</evidence>
<dbReference type="PROSITE" id="PS00027">
    <property type="entry name" value="HOMEOBOX_1"/>
    <property type="match status" value="1"/>
</dbReference>
<dbReference type="GO" id="GO:0000981">
    <property type="term" value="F:DNA-binding transcription factor activity, RNA polymerase II-specific"/>
    <property type="evidence" value="ECO:0007669"/>
    <property type="project" value="UniProtKB-UniRule"/>
</dbReference>
<reference evidence="14" key="1">
    <citation type="submission" date="2025-08" db="UniProtKB">
        <authorList>
            <consortium name="RefSeq"/>
        </authorList>
    </citation>
    <scope>IDENTIFICATION</scope>
    <source>
        <tissue evidence="14">Young leaves</tissue>
    </source>
</reference>
<evidence type="ECO:0000256" key="3">
    <source>
        <dbReference type="ARBA" id="ARBA00023125"/>
    </source>
</evidence>
<dbReference type="CDD" id="cd00086">
    <property type="entry name" value="homeodomain"/>
    <property type="match status" value="1"/>
</dbReference>
<evidence type="ECO:0000256" key="9">
    <source>
        <dbReference type="RuleBase" id="RU000682"/>
    </source>
</evidence>
<dbReference type="SMART" id="SM00389">
    <property type="entry name" value="HOX"/>
    <property type="match status" value="1"/>
</dbReference>